<feature type="region of interest" description="Disordered" evidence="5">
    <location>
        <begin position="462"/>
        <end position="482"/>
    </location>
</feature>
<dbReference type="Proteomes" id="UP001498398">
    <property type="component" value="Unassembled WGS sequence"/>
</dbReference>
<evidence type="ECO:0000313" key="7">
    <source>
        <dbReference type="EMBL" id="KAK7439975.1"/>
    </source>
</evidence>
<evidence type="ECO:0000259" key="6">
    <source>
        <dbReference type="PROSITE" id="PS50114"/>
    </source>
</evidence>
<evidence type="ECO:0000256" key="4">
    <source>
        <dbReference type="PROSITE-ProRule" id="PRU00094"/>
    </source>
</evidence>
<dbReference type="PROSITE" id="PS50114">
    <property type="entry name" value="GATA_ZN_FINGER_2"/>
    <property type="match status" value="1"/>
</dbReference>
<name>A0ABR1ISF4_9AGAR</name>
<comment type="caution">
    <text evidence="7">The sequence shown here is derived from an EMBL/GenBank/DDBJ whole genome shotgun (WGS) entry which is preliminary data.</text>
</comment>
<dbReference type="PANTHER" id="PTHR45658:SF18">
    <property type="entry name" value="PROTEIN GAT2"/>
    <property type="match status" value="1"/>
</dbReference>
<feature type="compositionally biased region" description="Low complexity" evidence="5">
    <location>
        <begin position="91"/>
        <end position="107"/>
    </location>
</feature>
<feature type="domain" description="GATA-type" evidence="6">
    <location>
        <begin position="384"/>
        <end position="422"/>
    </location>
</feature>
<dbReference type="CDD" id="cd00202">
    <property type="entry name" value="ZnF_GATA"/>
    <property type="match status" value="1"/>
</dbReference>
<dbReference type="EMBL" id="JBANRG010000070">
    <property type="protein sequence ID" value="KAK7439975.1"/>
    <property type="molecule type" value="Genomic_DNA"/>
</dbReference>
<evidence type="ECO:0000256" key="5">
    <source>
        <dbReference type="SAM" id="MobiDB-lite"/>
    </source>
</evidence>
<dbReference type="InterPro" id="IPR051140">
    <property type="entry name" value="GATA_TF"/>
</dbReference>
<sequence length="482" mass="52251">MSPVLRSKQSSYPLPPLLVKSAGVFASKYLVRQSPHPSNQGHHHSAWPSETRVDRYLHPPTPRDERQSYPNNMSNTIPSPPSGYKLCLAPQQTSRSSNETSSQQSSSVLDNTGPSSCAGRGGYTESGDRLVASSISLETEMNMMDTPSSVFDRISDRVSVIQRFVEGHSEHAQPSSGEITDMMNIADEVAKLLGALPRTSAAPEVNPDTGSVNSPSVHNRDLPMVKDVFFRTPEQASTSGVATSLMPFLSGGHPARYENSTTVLATDGKFLETPPTTNHPAHRTETVHEGVRDDGVAISFLPCLSDSHLGHERSTTDLVTDGKILEPSCTTDYSARCTETEHGDDMEYEDDADSQKDALAVPFPDAKPGSRRGSAKKKKKTCVKLQDGRCEGCGVTQTTEWRKGPNGNKSLCNACGLQFSKHVRDKRSLDMRTLRSFMIEDLKKKGSRGNRLVNLLTLATRSDSATSDRVSGGNGEGANKSS</sequence>
<feature type="compositionally biased region" description="Basic and acidic residues" evidence="5">
    <location>
        <begin position="51"/>
        <end position="67"/>
    </location>
</feature>
<organism evidence="7 8">
    <name type="scientific">Marasmiellus scandens</name>
    <dbReference type="NCBI Taxonomy" id="2682957"/>
    <lineage>
        <taxon>Eukaryota</taxon>
        <taxon>Fungi</taxon>
        <taxon>Dikarya</taxon>
        <taxon>Basidiomycota</taxon>
        <taxon>Agaricomycotina</taxon>
        <taxon>Agaricomycetes</taxon>
        <taxon>Agaricomycetidae</taxon>
        <taxon>Agaricales</taxon>
        <taxon>Marasmiineae</taxon>
        <taxon>Omphalotaceae</taxon>
        <taxon>Marasmiellus</taxon>
    </lineage>
</organism>
<evidence type="ECO:0000256" key="2">
    <source>
        <dbReference type="ARBA" id="ARBA00022771"/>
    </source>
</evidence>
<dbReference type="PANTHER" id="PTHR45658">
    <property type="entry name" value="GATA TRANSCRIPTION FACTOR"/>
    <property type="match status" value="1"/>
</dbReference>
<proteinExistence type="predicted"/>
<dbReference type="SMART" id="SM00401">
    <property type="entry name" value="ZnF_GATA"/>
    <property type="match status" value="1"/>
</dbReference>
<feature type="compositionally biased region" description="Polar residues" evidence="5">
    <location>
        <begin position="68"/>
        <end position="77"/>
    </location>
</feature>
<dbReference type="Gene3D" id="3.30.50.10">
    <property type="entry name" value="Erythroid Transcription Factor GATA-1, subunit A"/>
    <property type="match status" value="1"/>
</dbReference>
<evidence type="ECO:0000313" key="8">
    <source>
        <dbReference type="Proteomes" id="UP001498398"/>
    </source>
</evidence>
<keyword evidence="3" id="KW-0862">Zinc</keyword>
<reference evidence="7 8" key="1">
    <citation type="submission" date="2024-01" db="EMBL/GenBank/DDBJ databases">
        <title>A draft genome for the cacao thread blight pathogen Marasmiellus scandens.</title>
        <authorList>
            <person name="Baruah I.K."/>
            <person name="Leung J."/>
            <person name="Bukari Y."/>
            <person name="Amoako-Attah I."/>
            <person name="Meinhardt L.W."/>
            <person name="Bailey B.A."/>
            <person name="Cohen S.P."/>
        </authorList>
    </citation>
    <scope>NUCLEOTIDE SEQUENCE [LARGE SCALE GENOMIC DNA]</scope>
    <source>
        <strain evidence="7 8">GH-19</strain>
    </source>
</reference>
<dbReference type="Pfam" id="PF00320">
    <property type="entry name" value="GATA"/>
    <property type="match status" value="1"/>
</dbReference>
<keyword evidence="8" id="KW-1185">Reference proteome</keyword>
<feature type="region of interest" description="Disordered" evidence="5">
    <location>
        <begin position="33"/>
        <end position="126"/>
    </location>
</feature>
<evidence type="ECO:0000256" key="1">
    <source>
        <dbReference type="ARBA" id="ARBA00022723"/>
    </source>
</evidence>
<dbReference type="InterPro" id="IPR013088">
    <property type="entry name" value="Znf_NHR/GATA"/>
</dbReference>
<keyword evidence="1" id="KW-0479">Metal-binding</keyword>
<protein>
    <recommendedName>
        <fullName evidence="6">GATA-type domain-containing protein</fullName>
    </recommendedName>
</protein>
<accession>A0ABR1ISF4</accession>
<keyword evidence="2 4" id="KW-0863">Zinc-finger</keyword>
<dbReference type="InterPro" id="IPR000679">
    <property type="entry name" value="Znf_GATA"/>
</dbReference>
<dbReference type="SUPFAM" id="SSF57716">
    <property type="entry name" value="Glucocorticoid receptor-like (DNA-binding domain)"/>
    <property type="match status" value="1"/>
</dbReference>
<evidence type="ECO:0000256" key="3">
    <source>
        <dbReference type="ARBA" id="ARBA00022833"/>
    </source>
</evidence>
<gene>
    <name evidence="7" type="ORF">VKT23_017228</name>
</gene>